<comment type="caution">
    <text evidence="3">The sequence shown here is derived from an EMBL/GenBank/DDBJ whole genome shotgun (WGS) entry which is preliminary data.</text>
</comment>
<dbReference type="PANTHER" id="PTHR13723:SF314">
    <property type="entry name" value="ADAMTS-LIKE PROTEIN 2"/>
    <property type="match status" value="1"/>
</dbReference>
<organism evidence="3 4">
    <name type="scientific">Saguinus oedipus</name>
    <name type="common">Cotton-top tamarin</name>
    <name type="synonym">Oedipomidas oedipus</name>
    <dbReference type="NCBI Taxonomy" id="9490"/>
    <lineage>
        <taxon>Eukaryota</taxon>
        <taxon>Metazoa</taxon>
        <taxon>Chordata</taxon>
        <taxon>Craniata</taxon>
        <taxon>Vertebrata</taxon>
        <taxon>Euteleostomi</taxon>
        <taxon>Mammalia</taxon>
        <taxon>Eutheria</taxon>
        <taxon>Euarchontoglires</taxon>
        <taxon>Primates</taxon>
        <taxon>Haplorrhini</taxon>
        <taxon>Platyrrhini</taxon>
        <taxon>Cebidae</taxon>
        <taxon>Callitrichinae</taxon>
        <taxon>Saguinus</taxon>
    </lineage>
</organism>
<dbReference type="InterPro" id="IPR036383">
    <property type="entry name" value="TSP1_rpt_sf"/>
</dbReference>
<dbReference type="PROSITE" id="PS50092">
    <property type="entry name" value="TSP1"/>
    <property type="match status" value="2"/>
</dbReference>
<proteinExistence type="predicted"/>
<dbReference type="PANTHER" id="PTHR13723">
    <property type="entry name" value="ADAMTS A DISINTEGRIN AND METALLOPROTEASE WITH THROMBOSPONDIN MOTIFS PROTEASE"/>
    <property type="match status" value="1"/>
</dbReference>
<dbReference type="SUPFAM" id="SSF82895">
    <property type="entry name" value="TSP-1 type 1 repeat"/>
    <property type="match status" value="2"/>
</dbReference>
<protein>
    <submittedName>
        <fullName evidence="3">ADAMTS-like protein 2</fullName>
    </submittedName>
</protein>
<sequence length="185" mass="20813">MCVRYDGVEVDDSYCDALTRPEPVHEFCAGRECQPRAICSRGRWETSSWSECSRTCGEGYQFRVVRCWKMLSPGFDSSVYSDLCEAAEAVRPEERKTCRNPACGPQWEMSEWSECPAKCGERSVVTRDIRCSEDEKLCDPNTRPVGEKNCTGPPCDRQWTVSDWGPVRARPQGGLHQGVAGVCGW</sequence>
<keyword evidence="4" id="KW-1185">Reference proteome</keyword>
<comment type="subcellular location">
    <subcellularLocation>
        <location evidence="1">Secreted</location>
    </subcellularLocation>
</comment>
<dbReference type="Pfam" id="PF19030">
    <property type="entry name" value="TSP1_ADAMTS"/>
    <property type="match status" value="1"/>
</dbReference>
<evidence type="ECO:0000256" key="1">
    <source>
        <dbReference type="ARBA" id="ARBA00004613"/>
    </source>
</evidence>
<dbReference type="InterPro" id="IPR050439">
    <property type="entry name" value="ADAMTS_ADAMTS-like"/>
</dbReference>
<dbReference type="Proteomes" id="UP001266305">
    <property type="component" value="Unassembled WGS sequence"/>
</dbReference>
<evidence type="ECO:0000313" key="3">
    <source>
        <dbReference type="EMBL" id="KAK2120552.1"/>
    </source>
</evidence>
<keyword evidence="2" id="KW-0964">Secreted</keyword>
<evidence type="ECO:0000313" key="4">
    <source>
        <dbReference type="Proteomes" id="UP001266305"/>
    </source>
</evidence>
<accession>A0ABQ9WFW8</accession>
<dbReference type="EMBL" id="JASSZA010000001">
    <property type="protein sequence ID" value="KAK2120552.1"/>
    <property type="molecule type" value="Genomic_DNA"/>
</dbReference>
<evidence type="ECO:0000256" key="2">
    <source>
        <dbReference type="ARBA" id="ARBA00022525"/>
    </source>
</evidence>
<gene>
    <name evidence="3" type="primary">ADAMTSL2_3</name>
    <name evidence="3" type="ORF">P7K49_001938</name>
</gene>
<reference evidence="3 4" key="1">
    <citation type="submission" date="2023-05" db="EMBL/GenBank/DDBJ databases">
        <title>B98-5 Cell Line De Novo Hybrid Assembly: An Optical Mapping Approach.</title>
        <authorList>
            <person name="Kananen K."/>
            <person name="Auerbach J.A."/>
            <person name="Kautto E."/>
            <person name="Blachly J.S."/>
        </authorList>
    </citation>
    <scope>NUCLEOTIDE SEQUENCE [LARGE SCALE GENOMIC DNA]</scope>
    <source>
        <strain evidence="3">B95-8</strain>
        <tissue evidence="3">Cell line</tissue>
    </source>
</reference>
<dbReference type="Gene3D" id="2.20.100.10">
    <property type="entry name" value="Thrombospondin type-1 (TSP1) repeat"/>
    <property type="match status" value="1"/>
</dbReference>
<dbReference type="InterPro" id="IPR000884">
    <property type="entry name" value="TSP1_rpt"/>
</dbReference>
<dbReference type="SMART" id="SM00209">
    <property type="entry name" value="TSP1"/>
    <property type="match status" value="2"/>
</dbReference>
<name>A0ABQ9WFW8_SAGOE</name>